<dbReference type="GO" id="GO:0032977">
    <property type="term" value="F:membrane insertase activity"/>
    <property type="evidence" value="ECO:0007669"/>
    <property type="project" value="InterPro"/>
</dbReference>
<keyword evidence="7" id="KW-0653">Protein transport</keyword>
<dbReference type="GO" id="GO:0051205">
    <property type="term" value="P:protein insertion into membrane"/>
    <property type="evidence" value="ECO:0007669"/>
    <property type="project" value="TreeGrafter"/>
</dbReference>
<name>A0A939B9V5_9BIFI</name>
<evidence type="ECO:0000256" key="1">
    <source>
        <dbReference type="ARBA" id="ARBA00004651"/>
    </source>
</evidence>
<evidence type="ECO:0000256" key="9">
    <source>
        <dbReference type="ARBA" id="ARBA00023136"/>
    </source>
</evidence>
<feature type="domain" description="Membrane insertase YidC/Oxa/ALB C-terminal" evidence="19">
    <location>
        <begin position="9"/>
        <end position="226"/>
    </location>
</feature>
<feature type="transmembrane region" description="Helical" evidence="18">
    <location>
        <begin position="192"/>
        <end position="215"/>
    </location>
</feature>
<evidence type="ECO:0000256" key="15">
    <source>
        <dbReference type="ARBA" id="ARBA00033342"/>
    </source>
</evidence>
<keyword evidence="8 18" id="KW-1133">Transmembrane helix</keyword>
<evidence type="ECO:0000259" key="19">
    <source>
        <dbReference type="Pfam" id="PF02096"/>
    </source>
</evidence>
<dbReference type="InterPro" id="IPR047196">
    <property type="entry name" value="YidC_ALB_C"/>
</dbReference>
<evidence type="ECO:0000256" key="2">
    <source>
        <dbReference type="ARBA" id="ARBA00010527"/>
    </source>
</evidence>
<keyword evidence="4" id="KW-0813">Transport</keyword>
<dbReference type="Pfam" id="PF02096">
    <property type="entry name" value="60KD_IMP"/>
    <property type="match status" value="1"/>
</dbReference>
<evidence type="ECO:0000313" key="21">
    <source>
        <dbReference type="Proteomes" id="UP000718821"/>
    </source>
</evidence>
<evidence type="ECO:0000256" key="17">
    <source>
        <dbReference type="SAM" id="MobiDB-lite"/>
    </source>
</evidence>
<evidence type="ECO:0000256" key="10">
    <source>
        <dbReference type="ARBA" id="ARBA00023186"/>
    </source>
</evidence>
<evidence type="ECO:0000256" key="7">
    <source>
        <dbReference type="ARBA" id="ARBA00022927"/>
    </source>
</evidence>
<feature type="compositionally biased region" description="Basic and acidic residues" evidence="17">
    <location>
        <begin position="242"/>
        <end position="254"/>
    </location>
</feature>
<keyword evidence="21" id="KW-1185">Reference proteome</keyword>
<evidence type="ECO:0000256" key="14">
    <source>
        <dbReference type="ARBA" id="ARBA00033245"/>
    </source>
</evidence>
<keyword evidence="9 18" id="KW-0472">Membrane</keyword>
<dbReference type="AlphaFoldDB" id="A0A939B9V5"/>
<evidence type="ECO:0000256" key="11">
    <source>
        <dbReference type="ARBA" id="ARBA00025034"/>
    </source>
</evidence>
<dbReference type="Proteomes" id="UP000718821">
    <property type="component" value="Unassembled WGS sequence"/>
</dbReference>
<comment type="caution">
    <text evidence="20">The sequence shown here is derived from an EMBL/GenBank/DDBJ whole genome shotgun (WGS) entry which is preliminary data.</text>
</comment>
<evidence type="ECO:0000256" key="13">
    <source>
        <dbReference type="ARBA" id="ARBA00031538"/>
    </source>
</evidence>
<organism evidence="20 21">
    <name type="scientific">Bifidobacterium pullorum subsp. saeculare</name>
    <dbReference type="NCBI Taxonomy" id="78257"/>
    <lineage>
        <taxon>Bacteria</taxon>
        <taxon>Bacillati</taxon>
        <taxon>Actinomycetota</taxon>
        <taxon>Actinomycetes</taxon>
        <taxon>Bifidobacteriales</taxon>
        <taxon>Bifidobacteriaceae</taxon>
        <taxon>Bifidobacterium</taxon>
    </lineage>
</organism>
<evidence type="ECO:0000256" key="16">
    <source>
        <dbReference type="RuleBase" id="RU003945"/>
    </source>
</evidence>
<evidence type="ECO:0000256" key="8">
    <source>
        <dbReference type="ARBA" id="ARBA00022989"/>
    </source>
</evidence>
<reference evidence="20" key="1">
    <citation type="submission" date="2020-08" db="EMBL/GenBank/DDBJ databases">
        <authorList>
            <person name="Cejkova D."/>
            <person name="Kubasova T."/>
            <person name="Jahodarova E."/>
            <person name="Rychlik I."/>
        </authorList>
    </citation>
    <scope>NUCLEOTIDE SEQUENCE</scope>
    <source>
        <strain evidence="20">An836</strain>
    </source>
</reference>
<protein>
    <recommendedName>
        <fullName evidence="3">Membrane protein insertase YidC</fullName>
    </recommendedName>
    <alternativeName>
        <fullName evidence="15">Foldase YidC</fullName>
    </alternativeName>
    <alternativeName>
        <fullName evidence="14">Membrane integrase YidC</fullName>
    </alternativeName>
    <alternativeName>
        <fullName evidence="13">Membrane protein YidC</fullName>
    </alternativeName>
</protein>
<dbReference type="GO" id="GO:0005886">
    <property type="term" value="C:plasma membrane"/>
    <property type="evidence" value="ECO:0007669"/>
    <property type="project" value="UniProtKB-SubCell"/>
</dbReference>
<dbReference type="CDD" id="cd20070">
    <property type="entry name" value="5TM_YidC_Alb3"/>
    <property type="match status" value="1"/>
</dbReference>
<accession>A0A939B9V5</accession>
<sequence length="295" mass="32333">MDDGPGSAWCLSLVGLVVVIRLCLLPLFLRQMRAMRRTQALQPELARIRRRYTGRSDPRSREAMQRETMALYQRQGVLPLAAFLPTLVQGPVLCALCGTLQSLPGIAAGGADALGGIDRVAAAAIEASHCGPARLSDVFLAPTGGLGAQAMALVAIAAMCATMMAQQWLLLHRNTPREAMVGPQFRMQRVTALTMPLIYIVSGVHLPFGVLLYWMTNNLCNFGQAMAQLRLFPAPGSLAGERKAARDHARENMRRVAAGMPSLEEEQAERASCAAQTRRARERRHRPASRRRTRR</sequence>
<keyword evidence="6 16" id="KW-0812">Transmembrane</keyword>
<evidence type="ECO:0000256" key="5">
    <source>
        <dbReference type="ARBA" id="ARBA00022475"/>
    </source>
</evidence>
<feature type="transmembrane region" description="Helical" evidence="18">
    <location>
        <begin position="6"/>
        <end position="29"/>
    </location>
</feature>
<dbReference type="PANTHER" id="PTHR12428:SF65">
    <property type="entry name" value="CYTOCHROME C OXIDASE ASSEMBLY PROTEIN COX18, MITOCHONDRIAL"/>
    <property type="match status" value="1"/>
</dbReference>
<comment type="function">
    <text evidence="11">Required for the insertion and/or proper folding and/or complex formation of integral membrane proteins into the membrane. Involved in integration of membrane proteins that insert both dependently and independently of the Sec translocase complex, as well as at least some lipoproteins. Aids folding of multispanning membrane proteins.</text>
</comment>
<dbReference type="NCBIfam" id="TIGR03592">
    <property type="entry name" value="yidC_oxa1_cterm"/>
    <property type="match status" value="1"/>
</dbReference>
<comment type="subcellular location">
    <subcellularLocation>
        <location evidence="1">Cell membrane</location>
        <topology evidence="1">Multi-pass membrane protein</topology>
    </subcellularLocation>
    <subcellularLocation>
        <location evidence="16">Membrane</location>
        <topology evidence="16">Multi-pass membrane protein</topology>
    </subcellularLocation>
</comment>
<evidence type="ECO:0000313" key="20">
    <source>
        <dbReference type="EMBL" id="MBM6699231.1"/>
    </source>
</evidence>
<keyword evidence="5" id="KW-1003">Cell membrane</keyword>
<dbReference type="InterPro" id="IPR028055">
    <property type="entry name" value="YidC/Oxa/ALB_C"/>
</dbReference>
<keyword evidence="10" id="KW-0143">Chaperone</keyword>
<feature type="compositionally biased region" description="Basic residues" evidence="17">
    <location>
        <begin position="278"/>
        <end position="295"/>
    </location>
</feature>
<dbReference type="InterPro" id="IPR001708">
    <property type="entry name" value="YidC/ALB3/OXA1/COX18"/>
</dbReference>
<comment type="subunit">
    <text evidence="12">Interacts with the Sec translocase complex via SecD. Specifically interacts with transmembrane segments of nascent integral membrane proteins during membrane integration.</text>
</comment>
<dbReference type="GO" id="GO:0015031">
    <property type="term" value="P:protein transport"/>
    <property type="evidence" value="ECO:0007669"/>
    <property type="project" value="UniProtKB-KW"/>
</dbReference>
<evidence type="ECO:0000256" key="18">
    <source>
        <dbReference type="SAM" id="Phobius"/>
    </source>
</evidence>
<evidence type="ECO:0000256" key="4">
    <source>
        <dbReference type="ARBA" id="ARBA00022448"/>
    </source>
</evidence>
<comment type="similarity">
    <text evidence="2">Belongs to the OXA1/ALB3/YidC family. Type 1 subfamily.</text>
</comment>
<gene>
    <name evidence="20" type="primary">yidC</name>
    <name evidence="20" type="ORF">H7U32_02580</name>
</gene>
<feature type="transmembrane region" description="Helical" evidence="18">
    <location>
        <begin position="150"/>
        <end position="171"/>
    </location>
</feature>
<dbReference type="PANTHER" id="PTHR12428">
    <property type="entry name" value="OXA1"/>
    <property type="match status" value="1"/>
</dbReference>
<evidence type="ECO:0000256" key="12">
    <source>
        <dbReference type="ARBA" id="ARBA00026028"/>
    </source>
</evidence>
<reference evidence="20" key="2">
    <citation type="journal article" date="2021" name="Sci. Rep.">
        <title>The distribution of antibiotic resistance genes in chicken gut microbiota commensals.</title>
        <authorList>
            <person name="Juricova H."/>
            <person name="Matiasovicova J."/>
            <person name="Kubasova T."/>
            <person name="Cejkova D."/>
            <person name="Rychlik I."/>
        </authorList>
    </citation>
    <scope>NUCLEOTIDE SEQUENCE</scope>
    <source>
        <strain evidence="20">An836</strain>
    </source>
</reference>
<proteinExistence type="inferred from homology"/>
<evidence type="ECO:0000256" key="3">
    <source>
        <dbReference type="ARBA" id="ARBA00015325"/>
    </source>
</evidence>
<dbReference type="EMBL" id="JACLYU010000003">
    <property type="protein sequence ID" value="MBM6699231.1"/>
    <property type="molecule type" value="Genomic_DNA"/>
</dbReference>
<evidence type="ECO:0000256" key="6">
    <source>
        <dbReference type="ARBA" id="ARBA00022692"/>
    </source>
</evidence>
<feature type="region of interest" description="Disordered" evidence="17">
    <location>
        <begin position="242"/>
        <end position="295"/>
    </location>
</feature>